<name>A0A3A8R8H2_9BACT</name>
<accession>A0A3A8R8H2</accession>
<evidence type="ECO:0000313" key="2">
    <source>
        <dbReference type="EMBL" id="RKH71704.1"/>
    </source>
</evidence>
<proteinExistence type="predicted"/>
<comment type="caution">
    <text evidence="2">The sequence shown here is derived from an EMBL/GenBank/DDBJ whole genome shotgun (WGS) entry which is preliminary data.</text>
</comment>
<organism evidence="2 3">
    <name type="scientific">Corallococcus interemptor</name>
    <dbReference type="NCBI Taxonomy" id="2316720"/>
    <lineage>
        <taxon>Bacteria</taxon>
        <taxon>Pseudomonadati</taxon>
        <taxon>Myxococcota</taxon>
        <taxon>Myxococcia</taxon>
        <taxon>Myxococcales</taxon>
        <taxon>Cystobacterineae</taxon>
        <taxon>Myxococcaceae</taxon>
        <taxon>Corallococcus</taxon>
    </lineage>
</organism>
<dbReference type="Proteomes" id="UP000282656">
    <property type="component" value="Unassembled WGS sequence"/>
</dbReference>
<dbReference type="AlphaFoldDB" id="A0A3A8R8H2"/>
<feature type="signal peptide" evidence="1">
    <location>
        <begin position="1"/>
        <end position="21"/>
    </location>
</feature>
<evidence type="ECO:0000256" key="1">
    <source>
        <dbReference type="SAM" id="SignalP"/>
    </source>
</evidence>
<gene>
    <name evidence="2" type="ORF">D7X96_07185</name>
</gene>
<dbReference type="EMBL" id="RAWM01000013">
    <property type="protein sequence ID" value="RKH71704.1"/>
    <property type="molecule type" value="Genomic_DNA"/>
</dbReference>
<keyword evidence="3" id="KW-1185">Reference proteome</keyword>
<dbReference type="OrthoDB" id="5523225at2"/>
<evidence type="ECO:0008006" key="4">
    <source>
        <dbReference type="Google" id="ProtNLM"/>
    </source>
</evidence>
<keyword evidence="1" id="KW-0732">Signal</keyword>
<reference evidence="3" key="1">
    <citation type="submission" date="2018-09" db="EMBL/GenBank/DDBJ databases">
        <authorList>
            <person name="Livingstone P.G."/>
            <person name="Whitworth D.E."/>
        </authorList>
    </citation>
    <scope>NUCLEOTIDE SEQUENCE [LARGE SCALE GENOMIC DNA]</scope>
    <source>
        <strain evidence="3">AB047A</strain>
    </source>
</reference>
<protein>
    <recommendedName>
        <fullName evidence="4">Lipoprotein</fullName>
    </recommendedName>
</protein>
<dbReference type="PROSITE" id="PS51257">
    <property type="entry name" value="PROKAR_LIPOPROTEIN"/>
    <property type="match status" value="1"/>
</dbReference>
<feature type="chain" id="PRO_5017178512" description="Lipoprotein" evidence="1">
    <location>
        <begin position="22"/>
        <end position="136"/>
    </location>
</feature>
<evidence type="ECO:0000313" key="3">
    <source>
        <dbReference type="Proteomes" id="UP000282656"/>
    </source>
</evidence>
<sequence>MAPRLLAAALLPAFLVGVGCATGPSGRTPVPPNSQSVQAELGERNIVEAGAEYSRQNAILLADSGDSEALRISPNYWRIRFALPEEGSGNILALNFDELAQRVTGARRLDITPIPITNSALRPSVASPATGGSGFR</sequence>